<dbReference type="EMBL" id="CP132508">
    <property type="protein sequence ID" value="WPD18100.1"/>
    <property type="molecule type" value="Genomic_DNA"/>
</dbReference>
<keyword evidence="2" id="KW-1185">Reference proteome</keyword>
<accession>A0ABZ0QKS4</accession>
<protein>
    <submittedName>
        <fullName evidence="1">Uncharacterized protein</fullName>
    </submittedName>
</protein>
<dbReference type="Proteomes" id="UP001304683">
    <property type="component" value="Chromosome"/>
</dbReference>
<organism evidence="1 2">
    <name type="scientific">Thermaerobacter composti</name>
    <dbReference type="NCBI Taxonomy" id="554949"/>
    <lineage>
        <taxon>Bacteria</taxon>
        <taxon>Bacillati</taxon>
        <taxon>Bacillota</taxon>
        <taxon>Clostridia</taxon>
        <taxon>Eubacteriales</taxon>
        <taxon>Clostridiales Family XVII. Incertae Sedis</taxon>
        <taxon>Thermaerobacter</taxon>
    </lineage>
</organism>
<dbReference type="RefSeq" id="WP_318749976.1">
    <property type="nucleotide sequence ID" value="NZ_CP132508.1"/>
</dbReference>
<gene>
    <name evidence="1" type="ORF">Q5761_06800</name>
</gene>
<proteinExistence type="predicted"/>
<reference evidence="1 2" key="1">
    <citation type="submission" date="2023-08" db="EMBL/GenBank/DDBJ databases">
        <title>Genome sequence of Thermaerobacter compostii strain Ins1, a spore-forming filamentous bacterium isolated from a deep geothermal reservoir.</title>
        <authorList>
            <person name="Bregnard D."/>
            <person name="Gonzalez D."/>
            <person name="Junier P."/>
        </authorList>
    </citation>
    <scope>NUCLEOTIDE SEQUENCE [LARGE SCALE GENOMIC DNA]</scope>
    <source>
        <strain evidence="1 2">Ins1</strain>
    </source>
</reference>
<evidence type="ECO:0000313" key="1">
    <source>
        <dbReference type="EMBL" id="WPD18100.1"/>
    </source>
</evidence>
<evidence type="ECO:0000313" key="2">
    <source>
        <dbReference type="Proteomes" id="UP001304683"/>
    </source>
</evidence>
<sequence>MFDTILHRLFGWGSILEASSLRDDEPFFRAQYYAVYRFLHRNDMTIVEDRDRNCFLWEGGPELRRIGMEELGRLLQAGAILPMSEPQPLPGLYAHLRPIYNPMRRSFEFRRR</sequence>
<name>A0ABZ0QKS4_9FIRM</name>